<dbReference type="AlphaFoldDB" id="F3PVS1"/>
<dbReference type="GeneID" id="86050308"/>
<reference evidence="2 3" key="1">
    <citation type="submission" date="2011-02" db="EMBL/GenBank/DDBJ databases">
        <authorList>
            <person name="Weinstock G."/>
            <person name="Sodergren E."/>
            <person name="Clifton S."/>
            <person name="Fulton L."/>
            <person name="Fulton B."/>
            <person name="Courtney L."/>
            <person name="Fronick C."/>
            <person name="Harrison M."/>
            <person name="Strong C."/>
            <person name="Farmer C."/>
            <person name="Delahaunty K."/>
            <person name="Markovic C."/>
            <person name="Hall O."/>
            <person name="Minx P."/>
            <person name="Tomlinson C."/>
            <person name="Mitreva M."/>
            <person name="Hou S."/>
            <person name="Chen J."/>
            <person name="Wollam A."/>
            <person name="Pepin K.H."/>
            <person name="Johnson M."/>
            <person name="Bhonagiri V."/>
            <person name="Zhang X."/>
            <person name="Suruliraj S."/>
            <person name="Warren W."/>
            <person name="Chinwalla A."/>
            <person name="Mardis E.R."/>
            <person name="Wilson R.K."/>
        </authorList>
    </citation>
    <scope>NUCLEOTIDE SEQUENCE [LARGE SCALE GENOMIC DNA]</scope>
    <source>
        <strain evidence="2 3">YIT 12057</strain>
    </source>
</reference>
<evidence type="ECO:0000313" key="3">
    <source>
        <dbReference type="Proteomes" id="UP000003416"/>
    </source>
</evidence>
<dbReference type="STRING" id="763034.HMPREF9446_02849"/>
<dbReference type="RefSeq" id="WP_009126088.1">
    <property type="nucleotide sequence ID" value="NZ_GL882676.1"/>
</dbReference>
<keyword evidence="3" id="KW-1185">Reference proteome</keyword>
<comment type="caution">
    <text evidence="2">The sequence shown here is derived from an EMBL/GenBank/DDBJ whole genome shotgun (WGS) entry which is preliminary data.</text>
</comment>
<dbReference type="eggNOG" id="ENOG5032F46">
    <property type="taxonomic scope" value="Bacteria"/>
</dbReference>
<evidence type="ECO:0000256" key="1">
    <source>
        <dbReference type="SAM" id="SignalP"/>
    </source>
</evidence>
<accession>F3PVS1</accession>
<dbReference type="EMBL" id="AFBN01000082">
    <property type="protein sequence ID" value="EGF53435.1"/>
    <property type="molecule type" value="Genomic_DNA"/>
</dbReference>
<dbReference type="SUPFAM" id="SSF56925">
    <property type="entry name" value="OMPA-like"/>
    <property type="match status" value="1"/>
</dbReference>
<feature type="signal peptide" evidence="1">
    <location>
        <begin position="1"/>
        <end position="23"/>
    </location>
</feature>
<name>F3PVS1_9BACE</name>
<feature type="chain" id="PRO_5003300109" evidence="1">
    <location>
        <begin position="24"/>
        <end position="194"/>
    </location>
</feature>
<dbReference type="Proteomes" id="UP000003416">
    <property type="component" value="Unassembled WGS sequence"/>
</dbReference>
<evidence type="ECO:0000313" key="2">
    <source>
        <dbReference type="EMBL" id="EGF53435.1"/>
    </source>
</evidence>
<sequence length="194" mass="21042">MYKKVIYLLVVLLAAAGSISAQGDVKKNMNPVTTRWFVSGGVNGSAALNGSAVNELNAKIAGGLWFNKIIGARVTVNAGNNWLKGGYNAFTMGAGVDLLANLMKHYADEDSRFRLSGVVGIHFGYYSFPDDFPNQKHVGTVAGNFGLQAAWKLTEKLEFYVEPGVKLMPKYWETDGEDDPFTAGTLTLGVTYNF</sequence>
<organism evidence="2 3">
    <name type="scientific">Bacteroides fluxus YIT 12057</name>
    <dbReference type="NCBI Taxonomy" id="763034"/>
    <lineage>
        <taxon>Bacteria</taxon>
        <taxon>Pseudomonadati</taxon>
        <taxon>Bacteroidota</taxon>
        <taxon>Bacteroidia</taxon>
        <taxon>Bacteroidales</taxon>
        <taxon>Bacteroidaceae</taxon>
        <taxon>Bacteroides</taxon>
    </lineage>
</organism>
<gene>
    <name evidence="2" type="ORF">HMPREF9446_02849</name>
</gene>
<dbReference type="HOGENOM" id="CLU_1418960_0_0_10"/>
<protein>
    <submittedName>
        <fullName evidence="2">Outer membrane insertion signal domain protein</fullName>
    </submittedName>
</protein>
<proteinExistence type="predicted"/>
<keyword evidence="1" id="KW-0732">Signal</keyword>
<dbReference type="InterPro" id="IPR011250">
    <property type="entry name" value="OMP/PagP_B-barrel"/>
</dbReference>